<organism evidence="3 4">
    <name type="scientific">Pseudidiomarina insulisalsae</name>
    <dbReference type="NCBI Taxonomy" id="575789"/>
    <lineage>
        <taxon>Bacteria</taxon>
        <taxon>Pseudomonadati</taxon>
        <taxon>Pseudomonadota</taxon>
        <taxon>Gammaproteobacteria</taxon>
        <taxon>Alteromonadales</taxon>
        <taxon>Idiomarinaceae</taxon>
        <taxon>Pseudidiomarina</taxon>
    </lineage>
</organism>
<dbReference type="Proteomes" id="UP000288259">
    <property type="component" value="Unassembled WGS sequence"/>
</dbReference>
<feature type="transmembrane region" description="Helical" evidence="2">
    <location>
        <begin position="24"/>
        <end position="45"/>
    </location>
</feature>
<proteinExistence type="predicted"/>
<evidence type="ECO:0008006" key="5">
    <source>
        <dbReference type="Google" id="ProtNLM"/>
    </source>
</evidence>
<keyword evidence="1" id="KW-0175">Coiled coil</keyword>
<dbReference type="EMBL" id="PIPY01000003">
    <property type="protein sequence ID" value="RUO62419.1"/>
    <property type="molecule type" value="Genomic_DNA"/>
</dbReference>
<evidence type="ECO:0000256" key="2">
    <source>
        <dbReference type="SAM" id="Phobius"/>
    </source>
</evidence>
<protein>
    <recommendedName>
        <fullName evidence="5">MSHA biogenesis protein MshI</fullName>
    </recommendedName>
</protein>
<evidence type="ECO:0000256" key="1">
    <source>
        <dbReference type="SAM" id="Coils"/>
    </source>
</evidence>
<dbReference type="RefSeq" id="WP_126753784.1">
    <property type="nucleotide sequence ID" value="NZ_PIPY01000003.1"/>
</dbReference>
<keyword evidence="2" id="KW-1133">Transmembrane helix</keyword>
<feature type="coiled-coil region" evidence="1">
    <location>
        <begin position="50"/>
        <end position="84"/>
    </location>
</feature>
<gene>
    <name evidence="3" type="ORF">CWI71_02985</name>
</gene>
<accession>A0A432YN45</accession>
<name>A0A432YN45_9GAMM</name>
<keyword evidence="4" id="KW-1185">Reference proteome</keyword>
<evidence type="ECO:0000313" key="4">
    <source>
        <dbReference type="Proteomes" id="UP000288259"/>
    </source>
</evidence>
<evidence type="ECO:0000313" key="3">
    <source>
        <dbReference type="EMBL" id="RUO62419.1"/>
    </source>
</evidence>
<sequence>MKNYANLYVDELRPNREWLTFNRFSAYTGALLVLIVVLWVVLTLISQQQNEAYVASYQRANQLNAELQAKQRQLDAALNDSELTEQLNDVQRTLNLRQRLLLQMQQITGRNQSSFSALFSDLAAVDQPDVWLQRILLADDHLTLQGHTLSAQQLPVWLADFGRYDTLQNRPFGVFELRDEGEQGLSFTVGHLNHEREVTNALGGRQP</sequence>
<reference evidence="4" key="1">
    <citation type="journal article" date="2018" name="Front. Microbiol.">
        <title>Genome-Based Analysis Reveals the Taxonomy and Diversity of the Family Idiomarinaceae.</title>
        <authorList>
            <person name="Liu Y."/>
            <person name="Lai Q."/>
            <person name="Shao Z."/>
        </authorList>
    </citation>
    <scope>NUCLEOTIDE SEQUENCE [LARGE SCALE GENOMIC DNA]</scope>
    <source>
        <strain evidence="4">CVS-6</strain>
    </source>
</reference>
<comment type="caution">
    <text evidence="3">The sequence shown here is derived from an EMBL/GenBank/DDBJ whole genome shotgun (WGS) entry which is preliminary data.</text>
</comment>
<dbReference type="OrthoDB" id="6876592at2"/>
<keyword evidence="2" id="KW-0812">Transmembrane</keyword>
<keyword evidence="2" id="KW-0472">Membrane</keyword>
<dbReference type="AlphaFoldDB" id="A0A432YN45"/>